<keyword evidence="5 9" id="KW-0106">Calcium</keyword>
<feature type="signal peptide" evidence="11">
    <location>
        <begin position="1"/>
        <end position="20"/>
    </location>
</feature>
<evidence type="ECO:0000256" key="6">
    <source>
        <dbReference type="ARBA" id="ARBA00023145"/>
    </source>
</evidence>
<comment type="caution">
    <text evidence="13">The sequence shown here is derived from an EMBL/GenBank/DDBJ whole genome shotgun (WGS) entry which is preliminary data.</text>
</comment>
<dbReference type="AlphaFoldDB" id="A0A813JJS2"/>
<dbReference type="EMBL" id="CAJNNW010025856">
    <property type="protein sequence ID" value="CAE8680442.1"/>
    <property type="molecule type" value="Genomic_DNA"/>
</dbReference>
<evidence type="ECO:0000256" key="8">
    <source>
        <dbReference type="ARBA" id="ARBA00023619"/>
    </source>
</evidence>
<dbReference type="GO" id="GO:0008240">
    <property type="term" value="F:tripeptidyl-peptidase activity"/>
    <property type="evidence" value="ECO:0007669"/>
    <property type="project" value="TreeGrafter"/>
</dbReference>
<feature type="region of interest" description="Disordered" evidence="10">
    <location>
        <begin position="159"/>
        <end position="184"/>
    </location>
</feature>
<accession>A0A813JJS2</accession>
<dbReference type="InterPro" id="IPR023828">
    <property type="entry name" value="Peptidase_S8_Ser-AS"/>
</dbReference>
<feature type="binding site" evidence="9">
    <location>
        <position position="546"/>
    </location>
    <ligand>
        <name>Ca(2+)</name>
        <dbReference type="ChEBI" id="CHEBI:29108"/>
    </ligand>
</feature>
<feature type="domain" description="Peptidase S53" evidence="12">
    <location>
        <begin position="190"/>
        <end position="568"/>
    </location>
</feature>
<dbReference type="EC" id="3.4.21.62" evidence="8"/>
<evidence type="ECO:0000259" key="12">
    <source>
        <dbReference type="PROSITE" id="PS51695"/>
    </source>
</evidence>
<evidence type="ECO:0000256" key="4">
    <source>
        <dbReference type="ARBA" id="ARBA00022825"/>
    </source>
</evidence>
<evidence type="ECO:0000256" key="9">
    <source>
        <dbReference type="PROSITE-ProRule" id="PRU01032"/>
    </source>
</evidence>
<feature type="binding site" evidence="9">
    <location>
        <position position="523"/>
    </location>
    <ligand>
        <name>Ca(2+)</name>
        <dbReference type="ChEBI" id="CHEBI:29108"/>
    </ligand>
</feature>
<dbReference type="PANTHER" id="PTHR14218">
    <property type="entry name" value="PROTEASE S8 TRIPEPTIDYL PEPTIDASE I CLN2"/>
    <property type="match status" value="1"/>
</dbReference>
<keyword evidence="4 9" id="KW-0720">Serine protease</keyword>
<dbReference type="Gene3D" id="3.40.50.200">
    <property type="entry name" value="Peptidase S8/S53 domain"/>
    <property type="match status" value="1"/>
</dbReference>
<dbReference type="CDD" id="cd04056">
    <property type="entry name" value="Peptidases_S53"/>
    <property type="match status" value="1"/>
</dbReference>
<dbReference type="Pfam" id="PF09286">
    <property type="entry name" value="Pro-kuma_activ"/>
    <property type="match status" value="1"/>
</dbReference>
<dbReference type="PROSITE" id="PS00138">
    <property type="entry name" value="SUBTILASE_SER"/>
    <property type="match status" value="1"/>
</dbReference>
<dbReference type="Proteomes" id="UP000626109">
    <property type="component" value="Unassembled WGS sequence"/>
</dbReference>
<feature type="active site" description="Charge relay system" evidence="9">
    <location>
        <position position="266"/>
    </location>
</feature>
<sequence length="575" mass="61539">MMLAATCFIFGLSAAVGVEAEGWQLQSPTGEQDITLTFAVRQQNKAALLTHFEAVSDPRDSEYGRHLSFQDVNELLAPKVENVAIVEELLAGLSLHRTLNSDFIMAATNVSHAERLLGTKYDQYCHESSGCFLRSRRPQLHPSLAAAVDFVAPWDQPLPMSRRTTTTRNNNSKNNSNNYNKKKNNNMLVETTPKWLRDTYSVGGARGSAASNKQAAFASDNEKYSPKNLQTFFRKFWAKGAGHSVSKTVGDGPTTGLSPLGEGDMDVQYLMAMGNNVPTEWWSFAGTAPGAPSVEPFLKFLITLANMSDAPWVISVSYGDAEDAVPIEYAERCHVEFQKAGARGISLLFGSGDGGVAGPRPYSFCGDVGCAAGGPGTGTCFVPTWPASSPYVTAVGGTRSSRGKQVAEPQSTGGFSYRWPRPTYQEKSVSAYLEKNGSIPLPQSISFNAKGRAFPDVSAMFEKYQVVTGLFGGTRSMGGTSASTPVVAGIVSLLNELRLQRGSSTLGFLNPLLYQHPQALNDITDGPDNGACQKASGGHGFPPATGWDGPTGLGEPNYQKMAEVVSATAPLQVVI</sequence>
<feature type="active site" description="Charge relay system" evidence="9">
    <location>
        <position position="262"/>
    </location>
</feature>
<gene>
    <name evidence="13" type="ORF">PGLA2088_LOCUS21897</name>
</gene>
<dbReference type="SUPFAM" id="SSF52743">
    <property type="entry name" value="Subtilisin-like"/>
    <property type="match status" value="1"/>
</dbReference>
<evidence type="ECO:0000256" key="1">
    <source>
        <dbReference type="ARBA" id="ARBA00022670"/>
    </source>
</evidence>
<dbReference type="InterPro" id="IPR030400">
    <property type="entry name" value="Sedolisin_dom"/>
</dbReference>
<dbReference type="PROSITE" id="PS51695">
    <property type="entry name" value="SEDOLISIN"/>
    <property type="match status" value="1"/>
</dbReference>
<keyword evidence="6" id="KW-0865">Zymogen</keyword>
<feature type="active site" description="Charge relay system" evidence="9">
    <location>
        <position position="481"/>
    </location>
</feature>
<comment type="cofactor">
    <cofactor evidence="9">
        <name>Ca(2+)</name>
        <dbReference type="ChEBI" id="CHEBI:29108"/>
    </cofactor>
    <text evidence="9">Binds 1 Ca(2+) ion per subunit.</text>
</comment>
<feature type="binding site" evidence="9">
    <location>
        <position position="548"/>
    </location>
    <ligand>
        <name>Ca(2+)</name>
        <dbReference type="ChEBI" id="CHEBI:29108"/>
    </ligand>
</feature>
<dbReference type="GO" id="GO:0004252">
    <property type="term" value="F:serine-type endopeptidase activity"/>
    <property type="evidence" value="ECO:0007669"/>
    <property type="project" value="UniProtKB-UniRule"/>
</dbReference>
<evidence type="ECO:0000256" key="2">
    <source>
        <dbReference type="ARBA" id="ARBA00022723"/>
    </source>
</evidence>
<evidence type="ECO:0000256" key="5">
    <source>
        <dbReference type="ARBA" id="ARBA00022837"/>
    </source>
</evidence>
<dbReference type="SUPFAM" id="SSF54897">
    <property type="entry name" value="Protease propeptides/inhibitors"/>
    <property type="match status" value="1"/>
</dbReference>
<evidence type="ECO:0000256" key="11">
    <source>
        <dbReference type="SAM" id="SignalP"/>
    </source>
</evidence>
<dbReference type="GO" id="GO:0046872">
    <property type="term" value="F:metal ion binding"/>
    <property type="evidence" value="ECO:0007669"/>
    <property type="project" value="UniProtKB-UniRule"/>
</dbReference>
<dbReference type="GO" id="GO:0006508">
    <property type="term" value="P:proteolysis"/>
    <property type="evidence" value="ECO:0007669"/>
    <property type="project" value="UniProtKB-KW"/>
</dbReference>
<dbReference type="InterPro" id="IPR000209">
    <property type="entry name" value="Peptidase_S8/S53_dom"/>
</dbReference>
<feature type="binding site" evidence="9">
    <location>
        <position position="522"/>
    </location>
    <ligand>
        <name>Ca(2+)</name>
        <dbReference type="ChEBI" id="CHEBI:29108"/>
    </ligand>
</feature>
<dbReference type="CDD" id="cd11377">
    <property type="entry name" value="Pro-peptidase_S53"/>
    <property type="match status" value="1"/>
</dbReference>
<dbReference type="PANTHER" id="PTHR14218:SF15">
    <property type="entry name" value="TRIPEPTIDYL-PEPTIDASE 1"/>
    <property type="match status" value="1"/>
</dbReference>
<dbReference type="InterPro" id="IPR036852">
    <property type="entry name" value="Peptidase_S8/S53_dom_sf"/>
</dbReference>
<dbReference type="InterPro" id="IPR015366">
    <property type="entry name" value="S53_propep"/>
</dbReference>
<keyword evidence="3 9" id="KW-0378">Hydrolase</keyword>
<protein>
    <recommendedName>
        <fullName evidence="8">subtilisin</fullName>
        <ecNumber evidence="8">3.4.21.62</ecNumber>
    </recommendedName>
</protein>
<organism evidence="13 14">
    <name type="scientific">Polarella glacialis</name>
    <name type="common">Dinoflagellate</name>
    <dbReference type="NCBI Taxonomy" id="89957"/>
    <lineage>
        <taxon>Eukaryota</taxon>
        <taxon>Sar</taxon>
        <taxon>Alveolata</taxon>
        <taxon>Dinophyceae</taxon>
        <taxon>Suessiales</taxon>
        <taxon>Suessiaceae</taxon>
        <taxon>Polarella</taxon>
    </lineage>
</organism>
<keyword evidence="11" id="KW-0732">Signal</keyword>
<dbReference type="InterPro" id="IPR050819">
    <property type="entry name" value="Tripeptidyl-peptidase_I"/>
</dbReference>
<proteinExistence type="predicted"/>
<evidence type="ECO:0000256" key="7">
    <source>
        <dbReference type="ARBA" id="ARBA00023529"/>
    </source>
</evidence>
<dbReference type="Pfam" id="PF00082">
    <property type="entry name" value="Peptidase_S8"/>
    <property type="match status" value="1"/>
</dbReference>
<feature type="compositionally biased region" description="Low complexity" evidence="10">
    <location>
        <begin position="161"/>
        <end position="179"/>
    </location>
</feature>
<evidence type="ECO:0000256" key="10">
    <source>
        <dbReference type="SAM" id="MobiDB-lite"/>
    </source>
</evidence>
<comment type="catalytic activity">
    <reaction evidence="7">
        <text>Hydrolysis of proteins with broad specificity for peptide bonds, and a preference for a large uncharged residue in P1. Hydrolyzes peptide amides.</text>
        <dbReference type="EC" id="3.4.21.62"/>
    </reaction>
</comment>
<evidence type="ECO:0000256" key="3">
    <source>
        <dbReference type="ARBA" id="ARBA00022801"/>
    </source>
</evidence>
<evidence type="ECO:0000313" key="13">
    <source>
        <dbReference type="EMBL" id="CAE8680442.1"/>
    </source>
</evidence>
<reference evidence="13" key="1">
    <citation type="submission" date="2021-02" db="EMBL/GenBank/DDBJ databases">
        <authorList>
            <person name="Dougan E. K."/>
            <person name="Rhodes N."/>
            <person name="Thang M."/>
            <person name="Chan C."/>
        </authorList>
    </citation>
    <scope>NUCLEOTIDE SEQUENCE</scope>
</reference>
<keyword evidence="1 9" id="KW-0645">Protease</keyword>
<feature type="chain" id="PRO_5032983498" description="subtilisin" evidence="11">
    <location>
        <begin position="21"/>
        <end position="575"/>
    </location>
</feature>
<dbReference type="SMART" id="SM00944">
    <property type="entry name" value="Pro-kuma_activ"/>
    <property type="match status" value="1"/>
</dbReference>
<evidence type="ECO:0000313" key="14">
    <source>
        <dbReference type="Proteomes" id="UP000626109"/>
    </source>
</evidence>
<name>A0A813JJS2_POLGL</name>
<keyword evidence="2 9" id="KW-0479">Metal-binding</keyword>